<evidence type="ECO:0000256" key="1">
    <source>
        <dbReference type="ARBA" id="ARBA00004613"/>
    </source>
</evidence>
<dbReference type="Pfam" id="PF03227">
    <property type="entry name" value="GILT"/>
    <property type="match status" value="1"/>
</dbReference>
<comment type="subcellular location">
    <subcellularLocation>
        <location evidence="1">Secreted</location>
    </subcellularLocation>
</comment>
<feature type="transmembrane region" description="Helical" evidence="6">
    <location>
        <begin position="6"/>
        <end position="24"/>
    </location>
</feature>
<comment type="caution">
    <text evidence="7">The sequence shown here is derived from an EMBL/GenBank/DDBJ whole genome shotgun (WGS) entry which is preliminary data.</text>
</comment>
<dbReference type="InterPro" id="IPR004911">
    <property type="entry name" value="Interferon-induced_GILT"/>
</dbReference>
<dbReference type="PANTHER" id="PTHR13234:SF8">
    <property type="entry name" value="GAMMA-INTERFERON-INDUCIBLE LYSOSOMAL THIOL REDUCTASE"/>
    <property type="match status" value="1"/>
</dbReference>
<protein>
    <submittedName>
        <fullName evidence="7">Oxidoreductase activity protein</fullName>
    </submittedName>
</protein>
<keyword evidence="6" id="KW-1133">Transmembrane helix</keyword>
<evidence type="ECO:0000256" key="4">
    <source>
        <dbReference type="ARBA" id="ARBA00022729"/>
    </source>
</evidence>
<sequence length="225" mass="25291">MTWKGIGHIALALFIGGSVLWPMVKRVVWNSHYFGTKKSEPDSVKISVFDEALCPDCREFVKSQLGPTWEELRDILEVETIAYGWAEESHSRSGYNFTCQHGPDECVSNMILECSKHYIKDINLYVNFTVCFMGEEEPLPPPLAIAEKCVRRITVDWLSIANCTESVEGENLLHEAGVRFHALTDPKPTEVPWILINDEFNSEAAYNLTGVVCSIYQGPTPAACM</sequence>
<keyword evidence="3" id="KW-0964">Secreted</keyword>
<accession>A0AAN8WYB3</accession>
<dbReference type="GO" id="GO:0005576">
    <property type="term" value="C:extracellular region"/>
    <property type="evidence" value="ECO:0007669"/>
    <property type="project" value="UniProtKB-SubCell"/>
</dbReference>
<keyword evidence="4" id="KW-0732">Signal</keyword>
<dbReference type="EMBL" id="JAXCGZ010013360">
    <property type="protein sequence ID" value="KAK7072716.1"/>
    <property type="molecule type" value="Genomic_DNA"/>
</dbReference>
<evidence type="ECO:0000256" key="2">
    <source>
        <dbReference type="ARBA" id="ARBA00005679"/>
    </source>
</evidence>
<keyword evidence="6" id="KW-0472">Membrane</keyword>
<dbReference type="PANTHER" id="PTHR13234">
    <property type="entry name" value="GAMMA-INTERFERON INDUCIBLE LYSOSOMAL THIOL REDUCTASE GILT"/>
    <property type="match status" value="1"/>
</dbReference>
<evidence type="ECO:0000313" key="8">
    <source>
        <dbReference type="Proteomes" id="UP001381693"/>
    </source>
</evidence>
<dbReference type="Proteomes" id="UP001381693">
    <property type="component" value="Unassembled WGS sequence"/>
</dbReference>
<keyword evidence="6" id="KW-0812">Transmembrane</keyword>
<keyword evidence="5" id="KW-0325">Glycoprotein</keyword>
<dbReference type="GO" id="GO:0016671">
    <property type="term" value="F:oxidoreductase activity, acting on a sulfur group of donors, disulfide as acceptor"/>
    <property type="evidence" value="ECO:0007669"/>
    <property type="project" value="InterPro"/>
</dbReference>
<reference evidence="7 8" key="1">
    <citation type="submission" date="2023-11" db="EMBL/GenBank/DDBJ databases">
        <title>Halocaridina rubra genome assembly.</title>
        <authorList>
            <person name="Smith C."/>
        </authorList>
    </citation>
    <scope>NUCLEOTIDE SEQUENCE [LARGE SCALE GENOMIC DNA]</scope>
    <source>
        <strain evidence="7">EP-1</strain>
        <tissue evidence="7">Whole</tissue>
    </source>
</reference>
<gene>
    <name evidence="7" type="primary">IFI30_2</name>
    <name evidence="7" type="ORF">SK128_023045</name>
</gene>
<keyword evidence="8" id="KW-1185">Reference proteome</keyword>
<comment type="similarity">
    <text evidence="2">Belongs to the GILT family.</text>
</comment>
<name>A0AAN8WYB3_HALRR</name>
<proteinExistence type="inferred from homology"/>
<evidence type="ECO:0000256" key="5">
    <source>
        <dbReference type="ARBA" id="ARBA00023180"/>
    </source>
</evidence>
<evidence type="ECO:0000313" key="7">
    <source>
        <dbReference type="EMBL" id="KAK7072716.1"/>
    </source>
</evidence>
<dbReference type="AlphaFoldDB" id="A0AAN8WYB3"/>
<organism evidence="7 8">
    <name type="scientific">Halocaridina rubra</name>
    <name type="common">Hawaiian red shrimp</name>
    <dbReference type="NCBI Taxonomy" id="373956"/>
    <lineage>
        <taxon>Eukaryota</taxon>
        <taxon>Metazoa</taxon>
        <taxon>Ecdysozoa</taxon>
        <taxon>Arthropoda</taxon>
        <taxon>Crustacea</taxon>
        <taxon>Multicrustacea</taxon>
        <taxon>Malacostraca</taxon>
        <taxon>Eumalacostraca</taxon>
        <taxon>Eucarida</taxon>
        <taxon>Decapoda</taxon>
        <taxon>Pleocyemata</taxon>
        <taxon>Caridea</taxon>
        <taxon>Atyoidea</taxon>
        <taxon>Atyidae</taxon>
        <taxon>Halocaridina</taxon>
    </lineage>
</organism>
<evidence type="ECO:0000256" key="3">
    <source>
        <dbReference type="ARBA" id="ARBA00022525"/>
    </source>
</evidence>
<evidence type="ECO:0000256" key="6">
    <source>
        <dbReference type="SAM" id="Phobius"/>
    </source>
</evidence>